<dbReference type="Proteomes" id="UP001152888">
    <property type="component" value="Unassembled WGS sequence"/>
</dbReference>
<evidence type="ECO:0008006" key="4">
    <source>
        <dbReference type="Google" id="ProtNLM"/>
    </source>
</evidence>
<dbReference type="OrthoDB" id="6767642at2759"/>
<gene>
    <name evidence="2" type="ORF">ACAOBT_LOCUS1658</name>
</gene>
<dbReference type="EMBL" id="CAKOFQ010006666">
    <property type="protein sequence ID" value="CAH1956602.1"/>
    <property type="molecule type" value="Genomic_DNA"/>
</dbReference>
<feature type="compositionally biased region" description="Acidic residues" evidence="1">
    <location>
        <begin position="43"/>
        <end position="58"/>
    </location>
</feature>
<protein>
    <recommendedName>
        <fullName evidence="4">Zinc finger PHD-type domain-containing protein</fullName>
    </recommendedName>
</protein>
<feature type="compositionally biased region" description="Basic residues" evidence="1">
    <location>
        <begin position="24"/>
        <end position="34"/>
    </location>
</feature>
<evidence type="ECO:0000256" key="1">
    <source>
        <dbReference type="SAM" id="MobiDB-lite"/>
    </source>
</evidence>
<feature type="region of interest" description="Disordered" evidence="1">
    <location>
        <begin position="1"/>
        <end position="58"/>
    </location>
</feature>
<name>A0A9P0NS13_ACAOB</name>
<organism evidence="2 3">
    <name type="scientific">Acanthoscelides obtectus</name>
    <name type="common">Bean weevil</name>
    <name type="synonym">Bruchus obtectus</name>
    <dbReference type="NCBI Taxonomy" id="200917"/>
    <lineage>
        <taxon>Eukaryota</taxon>
        <taxon>Metazoa</taxon>
        <taxon>Ecdysozoa</taxon>
        <taxon>Arthropoda</taxon>
        <taxon>Hexapoda</taxon>
        <taxon>Insecta</taxon>
        <taxon>Pterygota</taxon>
        <taxon>Neoptera</taxon>
        <taxon>Endopterygota</taxon>
        <taxon>Coleoptera</taxon>
        <taxon>Polyphaga</taxon>
        <taxon>Cucujiformia</taxon>
        <taxon>Chrysomeloidea</taxon>
        <taxon>Chrysomelidae</taxon>
        <taxon>Bruchinae</taxon>
        <taxon>Bruchini</taxon>
        <taxon>Acanthoscelides</taxon>
    </lineage>
</organism>
<proteinExistence type="predicted"/>
<evidence type="ECO:0000313" key="2">
    <source>
        <dbReference type="EMBL" id="CAH1956602.1"/>
    </source>
</evidence>
<feature type="compositionally biased region" description="Basic and acidic residues" evidence="1">
    <location>
        <begin position="14"/>
        <end position="23"/>
    </location>
</feature>
<reference evidence="2" key="1">
    <citation type="submission" date="2022-03" db="EMBL/GenBank/DDBJ databases">
        <authorList>
            <person name="Sayadi A."/>
        </authorList>
    </citation>
    <scope>NUCLEOTIDE SEQUENCE</scope>
</reference>
<accession>A0A9P0NS13</accession>
<keyword evidence="3" id="KW-1185">Reference proteome</keyword>
<comment type="caution">
    <text evidence="2">The sequence shown here is derived from an EMBL/GenBank/DDBJ whole genome shotgun (WGS) entry which is preliminary data.</text>
</comment>
<sequence length="116" mass="13044">MKYKRETYKKKKTDTKDRIEKGKGKSKGKGKGKGKGTDRVDEIADDTVDENDGNAVDSDDESAICLECTESYVVSVPGEQCITCKLWAHSKCVRGDLMFFECKHCASDIEDLYYNI</sequence>
<dbReference type="AlphaFoldDB" id="A0A9P0NS13"/>
<evidence type="ECO:0000313" key="3">
    <source>
        <dbReference type="Proteomes" id="UP001152888"/>
    </source>
</evidence>